<name>A0A176WKR3_MARPO</name>
<organism evidence="6 7">
    <name type="scientific">Marchantia polymorpha subsp. ruderalis</name>
    <dbReference type="NCBI Taxonomy" id="1480154"/>
    <lineage>
        <taxon>Eukaryota</taxon>
        <taxon>Viridiplantae</taxon>
        <taxon>Streptophyta</taxon>
        <taxon>Embryophyta</taxon>
        <taxon>Marchantiophyta</taxon>
        <taxon>Marchantiopsida</taxon>
        <taxon>Marchantiidae</taxon>
        <taxon>Marchantiales</taxon>
        <taxon>Marchantiaceae</taxon>
        <taxon>Marchantia</taxon>
    </lineage>
</organism>
<feature type="compositionally biased region" description="Pro residues" evidence="4">
    <location>
        <begin position="1503"/>
        <end position="1528"/>
    </location>
</feature>
<feature type="compositionally biased region" description="Basic and acidic residues" evidence="4">
    <location>
        <begin position="887"/>
        <end position="898"/>
    </location>
</feature>
<dbReference type="PRINTS" id="PR01217">
    <property type="entry name" value="PRICHEXTENSN"/>
</dbReference>
<dbReference type="PANTHER" id="PTHR46235">
    <property type="entry name" value="PHD FINGER-CONTAINING PROTEIN DDB_G0268158"/>
    <property type="match status" value="1"/>
</dbReference>
<feature type="compositionally biased region" description="Acidic residues" evidence="4">
    <location>
        <begin position="429"/>
        <end position="443"/>
    </location>
</feature>
<feature type="compositionally biased region" description="Polar residues" evidence="4">
    <location>
        <begin position="1529"/>
        <end position="1538"/>
    </location>
</feature>
<dbReference type="SMART" id="SM00249">
    <property type="entry name" value="PHD"/>
    <property type="match status" value="2"/>
</dbReference>
<evidence type="ECO:0000256" key="3">
    <source>
        <dbReference type="ARBA" id="ARBA00022833"/>
    </source>
</evidence>
<keyword evidence="1" id="KW-0479">Metal-binding</keyword>
<keyword evidence="3" id="KW-0862">Zinc</keyword>
<feature type="domain" description="Zinc finger PHD-type" evidence="5">
    <location>
        <begin position="632"/>
        <end position="690"/>
    </location>
</feature>
<dbReference type="Pfam" id="PF22908">
    <property type="entry name" value="PHD_NSD"/>
    <property type="match status" value="1"/>
</dbReference>
<dbReference type="GO" id="GO:0008270">
    <property type="term" value="F:zinc ion binding"/>
    <property type="evidence" value="ECO:0007669"/>
    <property type="project" value="UniProtKB-KW"/>
</dbReference>
<dbReference type="SUPFAM" id="SSF57903">
    <property type="entry name" value="FYVE/PHD zinc finger"/>
    <property type="match status" value="1"/>
</dbReference>
<feature type="region of interest" description="Disordered" evidence="4">
    <location>
        <begin position="1618"/>
        <end position="1663"/>
    </location>
</feature>
<dbReference type="InterPro" id="IPR013083">
    <property type="entry name" value="Znf_RING/FYVE/PHD"/>
</dbReference>
<dbReference type="PANTHER" id="PTHR46235:SF3">
    <property type="entry name" value="PHD FINGER-CONTAINING PROTEIN DDB_G0268158"/>
    <property type="match status" value="1"/>
</dbReference>
<feature type="region of interest" description="Disordered" evidence="4">
    <location>
        <begin position="1314"/>
        <end position="1401"/>
    </location>
</feature>
<evidence type="ECO:0000313" key="7">
    <source>
        <dbReference type="Proteomes" id="UP000077202"/>
    </source>
</evidence>
<dbReference type="Proteomes" id="UP000077202">
    <property type="component" value="Unassembled WGS sequence"/>
</dbReference>
<feature type="region of interest" description="Disordered" evidence="4">
    <location>
        <begin position="553"/>
        <end position="573"/>
    </location>
</feature>
<feature type="compositionally biased region" description="Pro residues" evidence="4">
    <location>
        <begin position="1548"/>
        <end position="1568"/>
    </location>
</feature>
<feature type="region of interest" description="Disordered" evidence="4">
    <location>
        <begin position="418"/>
        <end position="493"/>
    </location>
</feature>
<feature type="region of interest" description="Disordered" evidence="4">
    <location>
        <begin position="886"/>
        <end position="909"/>
    </location>
</feature>
<accession>A0A176WKR3</accession>
<dbReference type="Pfam" id="PF26055">
    <property type="entry name" value="Mtase_EDM2"/>
    <property type="match status" value="1"/>
</dbReference>
<sequence>MARTVACAVKALVPDTSWCLEMPSSWELGTKPLQGWRRLGAGDGIQRSRREQIAECITLLSRKFVDNTFLGSVEEGTLVMDELESDSEGNINGGRRKIMWREEGSNSRSEASVPKGAGSSLLVPGVDIPVSLDPSASHSSASEFKNADSFVSEQEEYESKNDDGLESRDQQCLTEDDVNSTDMQAYNFKIFRSGDVKDKQPASILDLVFDGKEGEEYEVKLILIASLSEHSTTNYMRTIDSWTMRPDENAQLVLYVREATAATEAKSTWIKLCTAAKRFEAAIEDCLIIVEFLELAMKWGRKLKKAQTYYNKIQRNLGVDKPKIRNVLKKNYNLVVKKFARKGRVPQLRNVTIIKRMEENLILRHQTNVPLCKTLKSGFQNKIANAIKSVSKRKRVVESDPENIDDSGDQKKIALVKKNTSKRKRVVESETEGEVDAGTDEEDLKPLLQRDFKRKKRRRSETMSTMDDQMKVGSVEEEGVSSSKRIEPRDISRSNTSAVESMYCMSLHMVNPSARLETDPFSSFVILSSDKILEVAEVRELEGLKETLDVAENSSEISNDFKSTSEKTEVPAKTSLAAVNTEESAEPPVLPADYNKKPAEPQLSSVFTAIYSEDDIPEDLDSDDEEVGDAAFCAICDDGGDLLFCDGPCVRSFHASIEAAKASSESMCRSLGFTSEDVKEMGSWRCPNCEYKRHQCFICGNLGNSEGANKEVFLCDVALCGRFYHPECLGGFTKLTKREIATFAKNIKDGTESVFCPAHNCLECGKGEEEGGIDNSMKLAKCRRCPKAYHKSHLPLSISFEETEDEPIRAWEIGEEDEPVKRLVIYCTNHSIDKNLNTPKRDHIKWPEEYDRKKRKEDYDRKERKEFERKSAEEYKLLNRARKHQRERCESEGEERFSKSFPSTPYREPKAIHKKPDVRKIIAKLSPQARTVKPHVAQSDRHFSSSLGHAAQYKPDCGKRAPVAELPMPISEETILKRIKSITESAASIVTVESVHNGLFHPSCYTSSKRSIIRNGDLYSIINAMTRAAEKVSAGGSIEDAKRICPAAAFNSLLRSEDSLKIYLAPLLHGTRYTSFGRHFTNPEKLKEIIERIHWYIDDGDMVVDFCCGANDFSILLKEKLDSVGKKCEYKNFDIHSTKNPFNFTKLDWFQNRGVGFAEGKKLVMGLNPPFGSKAALATKFVEHAMQFRPKLLVLIVPPETMDGGRKYAQHNYKLVWQDASLLSGKSFYLPGSLDRSDEGNLTQWNTVAPPLFLWSTVEMLQKHQHIALQHNHIRSIADGSEDQHLEKLQEDPFQVSAMHQHSLKVQVDIPPVHILKTPTPSPTGLKGHTSGDLANIRKPPESEKGSAVPPSSEQSAPFSPPVRTPRSSSSSSQEGHIPGPVSSTNRSSINRNQPFAGRGLGAGLVDNWLPPKSEREKCSKVVHSDLGHNRNLVGMHGNHHPSAATRRPGLPEGLDHRGVQADQPAYMPHPSSLLNTRQHGFPPGQREQPPFRMTQFSQDVPPHLPPLPLPRMQRKPPPSATAPPLGSPSPSTETGMQSRRPVHPNVRPGPAPPRWPPGPLPPPPPMFPQGMHGPRIQMPVHQGHRLQGRPLMHPHLQGDVGRAGGLEFGFPFGSSGFTRNRSGEASFGRLPLPPPPPPPPPPRGGTPFGGPPSFGSGGWIED</sequence>
<reference evidence="6" key="1">
    <citation type="submission" date="2016-03" db="EMBL/GenBank/DDBJ databases">
        <title>Mechanisms controlling the formation of the plant cell surface in tip-growing cells are functionally conserved among land plants.</title>
        <authorList>
            <person name="Honkanen S."/>
            <person name="Jones V.A."/>
            <person name="Morieri G."/>
            <person name="Champion C."/>
            <person name="Hetherington A.J."/>
            <person name="Kelly S."/>
            <person name="Saint-Marcoux D."/>
            <person name="Proust H."/>
            <person name="Prescott H."/>
            <person name="Dolan L."/>
        </authorList>
    </citation>
    <scope>NUCLEOTIDE SEQUENCE [LARGE SCALE GENOMIC DNA]</scope>
    <source>
        <tissue evidence="6">Whole gametophyte</tissue>
    </source>
</reference>
<evidence type="ECO:0000256" key="2">
    <source>
        <dbReference type="ARBA" id="ARBA00022771"/>
    </source>
</evidence>
<feature type="compositionally biased region" description="Pro residues" evidence="4">
    <location>
        <begin position="1632"/>
        <end position="1645"/>
    </location>
</feature>
<evidence type="ECO:0000259" key="5">
    <source>
        <dbReference type="SMART" id="SM00249"/>
    </source>
</evidence>
<evidence type="ECO:0000256" key="1">
    <source>
        <dbReference type="ARBA" id="ARBA00022723"/>
    </source>
</evidence>
<feature type="compositionally biased region" description="Basic and acidic residues" evidence="4">
    <location>
        <begin position="157"/>
        <end position="169"/>
    </location>
</feature>
<dbReference type="InterPro" id="IPR055198">
    <property type="entry name" value="NSD_PHD"/>
</dbReference>
<dbReference type="EMBL" id="LVLJ01000678">
    <property type="protein sequence ID" value="OAE33211.1"/>
    <property type="molecule type" value="Genomic_DNA"/>
</dbReference>
<feature type="domain" description="Zinc finger PHD-type" evidence="5">
    <location>
        <begin position="695"/>
        <end position="760"/>
    </location>
</feature>
<keyword evidence="2" id="KW-0863">Zinc-finger</keyword>
<feature type="compositionally biased region" description="Polar residues" evidence="4">
    <location>
        <begin position="553"/>
        <end position="562"/>
    </location>
</feature>
<feature type="region of interest" description="Disordered" evidence="4">
    <location>
        <begin position="85"/>
        <end position="118"/>
    </location>
</feature>
<dbReference type="Gene3D" id="3.30.40.10">
    <property type="entry name" value="Zinc/RING finger domain, C3HC4 (zinc finger)"/>
    <property type="match status" value="2"/>
</dbReference>
<dbReference type="CDD" id="cd15565">
    <property type="entry name" value="PHD2_NSD"/>
    <property type="match status" value="1"/>
</dbReference>
<feature type="region of interest" description="Disordered" evidence="4">
    <location>
        <begin position="1435"/>
        <end position="1458"/>
    </location>
</feature>
<comment type="caution">
    <text evidence="6">The sequence shown here is derived from an EMBL/GenBank/DDBJ whole genome shotgun (WGS) entry which is preliminary data.</text>
</comment>
<protein>
    <recommendedName>
        <fullName evidence="5">Zinc finger PHD-type domain-containing protein</fullName>
    </recommendedName>
</protein>
<evidence type="ECO:0000313" key="6">
    <source>
        <dbReference type="EMBL" id="OAE33211.1"/>
    </source>
</evidence>
<feature type="region of interest" description="Disordered" evidence="4">
    <location>
        <begin position="1474"/>
        <end position="1574"/>
    </location>
</feature>
<dbReference type="InterPro" id="IPR011011">
    <property type="entry name" value="Znf_FYVE_PHD"/>
</dbReference>
<feature type="compositionally biased region" description="Polar residues" evidence="4">
    <location>
        <begin position="1382"/>
        <end position="1394"/>
    </location>
</feature>
<gene>
    <name evidence="6" type="ORF">AXG93_3105s1180</name>
</gene>
<evidence type="ECO:0000256" key="4">
    <source>
        <dbReference type="SAM" id="MobiDB-lite"/>
    </source>
</evidence>
<keyword evidence="7" id="KW-1185">Reference proteome</keyword>
<dbReference type="InterPro" id="IPR001965">
    <property type="entry name" value="Znf_PHD"/>
</dbReference>
<feature type="region of interest" description="Disordered" evidence="4">
    <location>
        <begin position="133"/>
        <end position="178"/>
    </location>
</feature>
<proteinExistence type="predicted"/>
<dbReference type="InterPro" id="IPR058939">
    <property type="entry name" value="Mtase_EDM2"/>
</dbReference>